<dbReference type="Proteomes" id="UP001152888">
    <property type="component" value="Unassembled WGS sequence"/>
</dbReference>
<sequence length="50" mass="6109">MPKLRQYKSKLEYALRDIQNWHRILPNSQKKYGIPKSTLEFKMKHLGHKE</sequence>
<keyword evidence="2" id="KW-1185">Reference proteome</keyword>
<dbReference type="AlphaFoldDB" id="A0A9P0M290"/>
<reference evidence="1" key="1">
    <citation type="submission" date="2022-03" db="EMBL/GenBank/DDBJ databases">
        <authorList>
            <person name="Sayadi A."/>
        </authorList>
    </citation>
    <scope>NUCLEOTIDE SEQUENCE</scope>
</reference>
<evidence type="ECO:0000313" key="2">
    <source>
        <dbReference type="Proteomes" id="UP001152888"/>
    </source>
</evidence>
<comment type="caution">
    <text evidence="1">The sequence shown here is derived from an EMBL/GenBank/DDBJ whole genome shotgun (WGS) entry which is preliminary data.</text>
</comment>
<gene>
    <name evidence="1" type="ORF">ACAOBT_LOCUS28761</name>
</gene>
<evidence type="ECO:0000313" key="1">
    <source>
        <dbReference type="EMBL" id="CAH2005818.1"/>
    </source>
</evidence>
<proteinExistence type="predicted"/>
<organism evidence="1 2">
    <name type="scientific">Acanthoscelides obtectus</name>
    <name type="common">Bean weevil</name>
    <name type="synonym">Bruchus obtectus</name>
    <dbReference type="NCBI Taxonomy" id="200917"/>
    <lineage>
        <taxon>Eukaryota</taxon>
        <taxon>Metazoa</taxon>
        <taxon>Ecdysozoa</taxon>
        <taxon>Arthropoda</taxon>
        <taxon>Hexapoda</taxon>
        <taxon>Insecta</taxon>
        <taxon>Pterygota</taxon>
        <taxon>Neoptera</taxon>
        <taxon>Endopterygota</taxon>
        <taxon>Coleoptera</taxon>
        <taxon>Polyphaga</taxon>
        <taxon>Cucujiformia</taxon>
        <taxon>Chrysomeloidea</taxon>
        <taxon>Chrysomelidae</taxon>
        <taxon>Bruchinae</taxon>
        <taxon>Bruchini</taxon>
        <taxon>Acanthoscelides</taxon>
    </lineage>
</organism>
<protein>
    <submittedName>
        <fullName evidence="1">Uncharacterized protein</fullName>
    </submittedName>
</protein>
<dbReference type="EMBL" id="CAKOFQ010007659">
    <property type="protein sequence ID" value="CAH2005818.1"/>
    <property type="molecule type" value="Genomic_DNA"/>
</dbReference>
<name>A0A9P0M290_ACAOB</name>
<dbReference type="OrthoDB" id="6756758at2759"/>
<accession>A0A9P0M290</accession>
<dbReference type="Gene3D" id="1.10.10.60">
    <property type="entry name" value="Homeodomain-like"/>
    <property type="match status" value="1"/>
</dbReference>